<protein>
    <submittedName>
        <fullName evidence="2">DUF4400 domain-containing protein</fullName>
    </submittedName>
</protein>
<keyword evidence="1" id="KW-1133">Transmembrane helix</keyword>
<name>A0AA45BFM6_BURVI</name>
<accession>A0AA45BFM6</accession>
<dbReference type="AlphaFoldDB" id="A0AA45BFM6"/>
<sequence length="201" mass="21860">MAGSRFVRHAKVWFFFVPLIGGIILPAIPDPALFTIPDAEASSVTAIVGEDRADAAIESTNRSFRRYFVESGLVRTTVSETREGTLNDGGVSNFAHTWVQNFWRMVYRAVYRATVMKLWLLGTIVFGVAMFVDGVVRRKIRAAAAGYASPVSFHLAAHGLLTVFGAAATVLILPVPVLAPYWIVAAATIGVLLWNAASSYR</sequence>
<feature type="transmembrane region" description="Helical" evidence="1">
    <location>
        <begin position="153"/>
        <end position="173"/>
    </location>
</feature>
<feature type="transmembrane region" description="Helical" evidence="1">
    <location>
        <begin position="179"/>
        <end position="197"/>
    </location>
</feature>
<gene>
    <name evidence="2" type="ORF">C6T65_07410</name>
</gene>
<feature type="transmembrane region" description="Helical" evidence="1">
    <location>
        <begin position="12"/>
        <end position="28"/>
    </location>
</feature>
<evidence type="ECO:0000256" key="1">
    <source>
        <dbReference type="SAM" id="Phobius"/>
    </source>
</evidence>
<evidence type="ECO:0000313" key="3">
    <source>
        <dbReference type="Proteomes" id="UP000237632"/>
    </source>
</evidence>
<dbReference type="EMBL" id="PVHK01000051">
    <property type="protein sequence ID" value="PRH42971.1"/>
    <property type="molecule type" value="Genomic_DNA"/>
</dbReference>
<dbReference type="RefSeq" id="WP_059475111.1">
    <property type="nucleotide sequence ID" value="NZ_CADFFA010000024.1"/>
</dbReference>
<reference evidence="2 3" key="1">
    <citation type="submission" date="2018-03" db="EMBL/GenBank/DDBJ databases">
        <authorList>
            <person name="Nguyen K."/>
            <person name="Fouts D."/>
            <person name="Sutton G."/>
        </authorList>
    </citation>
    <scope>NUCLEOTIDE SEQUENCE [LARGE SCALE GENOMIC DNA]</scope>
    <source>
        <strain evidence="2 3">AU3578</strain>
    </source>
</reference>
<dbReference type="Proteomes" id="UP000237632">
    <property type="component" value="Unassembled WGS sequence"/>
</dbReference>
<comment type="caution">
    <text evidence="2">The sequence shown here is derived from an EMBL/GenBank/DDBJ whole genome shotgun (WGS) entry which is preliminary data.</text>
</comment>
<feature type="transmembrane region" description="Helical" evidence="1">
    <location>
        <begin position="109"/>
        <end position="132"/>
    </location>
</feature>
<organism evidence="2 3">
    <name type="scientific">Burkholderia vietnamiensis</name>
    <dbReference type="NCBI Taxonomy" id="60552"/>
    <lineage>
        <taxon>Bacteria</taxon>
        <taxon>Pseudomonadati</taxon>
        <taxon>Pseudomonadota</taxon>
        <taxon>Betaproteobacteria</taxon>
        <taxon>Burkholderiales</taxon>
        <taxon>Burkholderiaceae</taxon>
        <taxon>Burkholderia</taxon>
        <taxon>Burkholderia cepacia complex</taxon>
    </lineage>
</organism>
<dbReference type="Pfam" id="PF14348">
    <property type="entry name" value="DtrJ-like"/>
    <property type="match status" value="1"/>
</dbReference>
<proteinExistence type="predicted"/>
<evidence type="ECO:0000313" key="2">
    <source>
        <dbReference type="EMBL" id="PRH42971.1"/>
    </source>
</evidence>
<keyword evidence="1" id="KW-0472">Membrane</keyword>
<dbReference type="InterPro" id="IPR022266">
    <property type="entry name" value="DtrJ-like"/>
</dbReference>
<keyword evidence="1" id="KW-0812">Transmembrane</keyword>